<dbReference type="HAMAP" id="MF_00910">
    <property type="entry name" value="FtsL"/>
    <property type="match status" value="1"/>
</dbReference>
<dbReference type="OrthoDB" id="2082132at2"/>
<keyword evidence="6 7" id="KW-0131">Cell cycle</keyword>
<organism evidence="10 11">
    <name type="scientific">Desulforamulus putei DSM 12395</name>
    <dbReference type="NCBI Taxonomy" id="1121429"/>
    <lineage>
        <taxon>Bacteria</taxon>
        <taxon>Bacillati</taxon>
        <taxon>Bacillota</taxon>
        <taxon>Clostridia</taxon>
        <taxon>Eubacteriales</taxon>
        <taxon>Peptococcaceae</taxon>
        <taxon>Desulforamulus</taxon>
    </lineage>
</organism>
<name>A0A1M5BIB7_9FIRM</name>
<evidence type="ECO:0000256" key="5">
    <source>
        <dbReference type="ARBA" id="ARBA00023136"/>
    </source>
</evidence>
<evidence type="ECO:0000256" key="3">
    <source>
        <dbReference type="ARBA" id="ARBA00022692"/>
    </source>
</evidence>
<sequence>MNVAQEKFSYMLPEERQQQNVRARRQLSKRTIRKGKILVTGCILALFITGLTIAYYYAQVAAVGYQISQLQNELANLQAEQEYLESQANQLLSLQRIEAIATTKLGMVKPNPKEVVLVAALPKSPQEGQNSPTNQPKPQGAHEHTVGDKDNHEQRENGKSPIIEALMDLVNRWEKKR</sequence>
<evidence type="ECO:0000256" key="6">
    <source>
        <dbReference type="ARBA" id="ARBA00023306"/>
    </source>
</evidence>
<dbReference type="Proteomes" id="UP000184148">
    <property type="component" value="Unassembled WGS sequence"/>
</dbReference>
<evidence type="ECO:0000256" key="4">
    <source>
        <dbReference type="ARBA" id="ARBA00022989"/>
    </source>
</evidence>
<accession>A0A1M5BIB7</accession>
<comment type="subcellular location">
    <subcellularLocation>
        <location evidence="7">Cell membrane</location>
        <topology evidence="7">Single-pass type II membrane protein</topology>
    </subcellularLocation>
    <text evidence="7">Localizes to the division septum where it forms a ring structure.</text>
</comment>
<evidence type="ECO:0000256" key="2">
    <source>
        <dbReference type="ARBA" id="ARBA00022618"/>
    </source>
</evidence>
<evidence type="ECO:0000256" key="7">
    <source>
        <dbReference type="HAMAP-Rule" id="MF_00910"/>
    </source>
</evidence>
<gene>
    <name evidence="7" type="primary">ftsL</name>
    <name evidence="10" type="ORF">SAMN02745133_02594</name>
</gene>
<comment type="function">
    <text evidence="7">Essential cell division protein.</text>
</comment>
<evidence type="ECO:0000256" key="9">
    <source>
        <dbReference type="SAM" id="MobiDB-lite"/>
    </source>
</evidence>
<feature type="compositionally biased region" description="Basic and acidic residues" evidence="9">
    <location>
        <begin position="140"/>
        <end position="158"/>
    </location>
</feature>
<keyword evidence="5 7" id="KW-0472">Membrane</keyword>
<keyword evidence="11" id="KW-1185">Reference proteome</keyword>
<dbReference type="RefSeq" id="WP_073239803.1">
    <property type="nucleotide sequence ID" value="NZ_FQUY01000023.1"/>
</dbReference>
<dbReference type="AlphaFoldDB" id="A0A1M5BIB7"/>
<dbReference type="GO" id="GO:0043093">
    <property type="term" value="P:FtsZ-dependent cytokinesis"/>
    <property type="evidence" value="ECO:0007669"/>
    <property type="project" value="UniProtKB-UniRule"/>
</dbReference>
<dbReference type="STRING" id="1121429.SAMN02745133_02594"/>
<evidence type="ECO:0000256" key="8">
    <source>
        <dbReference type="SAM" id="Coils"/>
    </source>
</evidence>
<protein>
    <recommendedName>
        <fullName evidence="7">Cell division protein FtsL</fullName>
    </recommendedName>
</protein>
<keyword evidence="8" id="KW-0175">Coiled coil</keyword>
<evidence type="ECO:0000256" key="1">
    <source>
        <dbReference type="ARBA" id="ARBA00022475"/>
    </source>
</evidence>
<feature type="coiled-coil region" evidence="8">
    <location>
        <begin position="60"/>
        <end position="94"/>
    </location>
</feature>
<evidence type="ECO:0000313" key="10">
    <source>
        <dbReference type="EMBL" id="SHF42149.1"/>
    </source>
</evidence>
<dbReference type="InterPro" id="IPR011922">
    <property type="entry name" value="Cell_div_FtsL"/>
</dbReference>
<feature type="region of interest" description="Disordered" evidence="9">
    <location>
        <begin position="123"/>
        <end position="163"/>
    </location>
</feature>
<feature type="transmembrane region" description="Helical" evidence="7">
    <location>
        <begin position="37"/>
        <end position="58"/>
    </location>
</feature>
<feature type="compositionally biased region" description="Polar residues" evidence="9">
    <location>
        <begin position="126"/>
        <end position="137"/>
    </location>
</feature>
<evidence type="ECO:0000313" key="11">
    <source>
        <dbReference type="Proteomes" id="UP000184148"/>
    </source>
</evidence>
<keyword evidence="3 7" id="KW-0812">Transmembrane</keyword>
<dbReference type="GO" id="GO:0032153">
    <property type="term" value="C:cell division site"/>
    <property type="evidence" value="ECO:0007669"/>
    <property type="project" value="UniProtKB-UniRule"/>
</dbReference>
<comment type="similarity">
    <text evidence="7">Belongs to the FtsL family.</text>
</comment>
<dbReference type="EMBL" id="FQUY01000023">
    <property type="protein sequence ID" value="SHF42149.1"/>
    <property type="molecule type" value="Genomic_DNA"/>
</dbReference>
<dbReference type="Pfam" id="PF04977">
    <property type="entry name" value="DivIC"/>
    <property type="match status" value="1"/>
</dbReference>
<dbReference type="GO" id="GO:0005886">
    <property type="term" value="C:plasma membrane"/>
    <property type="evidence" value="ECO:0007669"/>
    <property type="project" value="UniProtKB-SubCell"/>
</dbReference>
<keyword evidence="2 7" id="KW-0132">Cell division</keyword>
<dbReference type="InterPro" id="IPR007060">
    <property type="entry name" value="FtsL/DivIC"/>
</dbReference>
<keyword evidence="1 7" id="KW-1003">Cell membrane</keyword>
<keyword evidence="4 7" id="KW-1133">Transmembrane helix</keyword>
<proteinExistence type="inferred from homology"/>
<reference evidence="11" key="1">
    <citation type="submission" date="2016-11" db="EMBL/GenBank/DDBJ databases">
        <authorList>
            <person name="Varghese N."/>
            <person name="Submissions S."/>
        </authorList>
    </citation>
    <scope>NUCLEOTIDE SEQUENCE [LARGE SCALE GENOMIC DNA]</scope>
    <source>
        <strain evidence="11">DSM 12395</strain>
    </source>
</reference>